<reference evidence="1" key="2">
    <citation type="journal article" date="2021" name="Genome Biol. Evol.">
        <title>Developing a high-quality reference genome for a parasitic bivalve with doubly uniparental inheritance (Bivalvia: Unionida).</title>
        <authorList>
            <person name="Smith C.H."/>
        </authorList>
    </citation>
    <scope>NUCLEOTIDE SEQUENCE</scope>
    <source>
        <strain evidence="1">CHS0354</strain>
        <tissue evidence="1">Mantle</tissue>
    </source>
</reference>
<keyword evidence="2" id="KW-1185">Reference proteome</keyword>
<evidence type="ECO:0000313" key="1">
    <source>
        <dbReference type="EMBL" id="KAK3584806.1"/>
    </source>
</evidence>
<reference evidence="1" key="1">
    <citation type="journal article" date="2021" name="Genome Biol. Evol.">
        <title>A High-Quality Reference Genome for a Parasitic Bivalve with Doubly Uniparental Inheritance (Bivalvia: Unionida).</title>
        <authorList>
            <person name="Smith C.H."/>
        </authorList>
    </citation>
    <scope>NUCLEOTIDE SEQUENCE</scope>
    <source>
        <strain evidence="1">CHS0354</strain>
    </source>
</reference>
<dbReference type="AlphaFoldDB" id="A0AAE0VP45"/>
<organism evidence="1 2">
    <name type="scientific">Potamilus streckersoni</name>
    <dbReference type="NCBI Taxonomy" id="2493646"/>
    <lineage>
        <taxon>Eukaryota</taxon>
        <taxon>Metazoa</taxon>
        <taxon>Spiralia</taxon>
        <taxon>Lophotrochozoa</taxon>
        <taxon>Mollusca</taxon>
        <taxon>Bivalvia</taxon>
        <taxon>Autobranchia</taxon>
        <taxon>Heteroconchia</taxon>
        <taxon>Palaeoheterodonta</taxon>
        <taxon>Unionida</taxon>
        <taxon>Unionoidea</taxon>
        <taxon>Unionidae</taxon>
        <taxon>Ambleminae</taxon>
        <taxon>Lampsilini</taxon>
        <taxon>Potamilus</taxon>
    </lineage>
</organism>
<accession>A0AAE0VP45</accession>
<dbReference type="EMBL" id="JAEAOA010000435">
    <property type="protein sequence ID" value="KAK3584806.1"/>
    <property type="molecule type" value="Genomic_DNA"/>
</dbReference>
<dbReference type="Proteomes" id="UP001195483">
    <property type="component" value="Unassembled WGS sequence"/>
</dbReference>
<comment type="caution">
    <text evidence="1">The sequence shown here is derived from an EMBL/GenBank/DDBJ whole genome shotgun (WGS) entry which is preliminary data.</text>
</comment>
<name>A0AAE0VP45_9BIVA</name>
<sequence length="97" mass="11182">MTVFVPHQYKFLIGAYLFEVVMEPHDERYFCPDLKKHEIFQPCLRVRSDVCACNCETKEGPIIRLKFNSHHYISNHAVDDIASSACGRNDTAMTLDC</sequence>
<reference evidence="1" key="3">
    <citation type="submission" date="2023-05" db="EMBL/GenBank/DDBJ databases">
        <authorList>
            <person name="Smith C.H."/>
        </authorList>
    </citation>
    <scope>NUCLEOTIDE SEQUENCE</scope>
    <source>
        <strain evidence="1">CHS0354</strain>
        <tissue evidence="1">Mantle</tissue>
    </source>
</reference>
<proteinExistence type="predicted"/>
<evidence type="ECO:0000313" key="2">
    <source>
        <dbReference type="Proteomes" id="UP001195483"/>
    </source>
</evidence>
<protein>
    <submittedName>
        <fullName evidence="1">Uncharacterized protein</fullName>
    </submittedName>
</protein>
<gene>
    <name evidence="1" type="ORF">CHS0354_006222</name>
</gene>